<feature type="region of interest" description="Disordered" evidence="5">
    <location>
        <begin position="69"/>
        <end position="89"/>
    </location>
</feature>
<dbReference type="GO" id="GO:0006635">
    <property type="term" value="P:fatty acid beta-oxidation"/>
    <property type="evidence" value="ECO:0007669"/>
    <property type="project" value="TreeGrafter"/>
</dbReference>
<proteinExistence type="inferred from homology"/>
<comment type="similarity">
    <text evidence="4">Belongs to the enoyl-CoA hydratase/isomerase family.</text>
</comment>
<evidence type="ECO:0000256" key="3">
    <source>
        <dbReference type="ARBA" id="ARBA00023268"/>
    </source>
</evidence>
<dbReference type="InterPro" id="IPR018376">
    <property type="entry name" value="Enoyl-CoA_hyd/isom_CS"/>
</dbReference>
<evidence type="ECO:0000256" key="1">
    <source>
        <dbReference type="ARBA" id="ARBA00023235"/>
    </source>
</evidence>
<dbReference type="AlphaFoldDB" id="A0A5P1F2Z4"/>
<dbReference type="InterPro" id="IPR029045">
    <property type="entry name" value="ClpP/crotonase-like_dom_sf"/>
</dbReference>
<dbReference type="GO" id="GO:0005777">
    <property type="term" value="C:peroxisome"/>
    <property type="evidence" value="ECO:0007669"/>
    <property type="project" value="TreeGrafter"/>
</dbReference>
<dbReference type="Pfam" id="PF00378">
    <property type="entry name" value="ECH_1"/>
    <property type="match status" value="1"/>
</dbReference>
<dbReference type="SUPFAM" id="SSF52096">
    <property type="entry name" value="ClpP/crotonase"/>
    <property type="match status" value="1"/>
</dbReference>
<keyword evidence="7" id="KW-1185">Reference proteome</keyword>
<evidence type="ECO:0000256" key="5">
    <source>
        <dbReference type="SAM" id="MobiDB-lite"/>
    </source>
</evidence>
<name>A0A5P1F2Z4_ASPOF</name>
<keyword evidence="3" id="KW-0511">Multifunctional enzyme</keyword>
<keyword evidence="2" id="KW-0456">Lyase</keyword>
<protein>
    <recommendedName>
        <fullName evidence="8">Enoyl-CoA hydratase/isomerase family protein</fullName>
    </recommendedName>
</protein>
<reference evidence="7" key="1">
    <citation type="journal article" date="2017" name="Nat. Commun.">
        <title>The asparagus genome sheds light on the origin and evolution of a young Y chromosome.</title>
        <authorList>
            <person name="Harkess A."/>
            <person name="Zhou J."/>
            <person name="Xu C."/>
            <person name="Bowers J.E."/>
            <person name="Van der Hulst R."/>
            <person name="Ayyampalayam S."/>
            <person name="Mercati F."/>
            <person name="Riccardi P."/>
            <person name="McKain M.R."/>
            <person name="Kakrana A."/>
            <person name="Tang H."/>
            <person name="Ray J."/>
            <person name="Groenendijk J."/>
            <person name="Arikit S."/>
            <person name="Mathioni S.M."/>
            <person name="Nakano M."/>
            <person name="Shan H."/>
            <person name="Telgmann-Rauber A."/>
            <person name="Kanno A."/>
            <person name="Yue Z."/>
            <person name="Chen H."/>
            <person name="Li W."/>
            <person name="Chen Y."/>
            <person name="Xu X."/>
            <person name="Zhang Y."/>
            <person name="Luo S."/>
            <person name="Chen H."/>
            <person name="Gao J."/>
            <person name="Mao Z."/>
            <person name="Pires J.C."/>
            <person name="Luo M."/>
            <person name="Kudrna D."/>
            <person name="Wing R.A."/>
            <person name="Meyers B.C."/>
            <person name="Yi K."/>
            <person name="Kong H."/>
            <person name="Lavrijsen P."/>
            <person name="Sunseri F."/>
            <person name="Falavigna A."/>
            <person name="Ye Y."/>
            <person name="Leebens-Mack J.H."/>
            <person name="Chen G."/>
        </authorList>
    </citation>
    <scope>NUCLEOTIDE SEQUENCE [LARGE SCALE GENOMIC DNA]</scope>
    <source>
        <strain evidence="7">cv. DH0086</strain>
    </source>
</reference>
<evidence type="ECO:0000313" key="6">
    <source>
        <dbReference type="EMBL" id="ONK71169.1"/>
    </source>
</evidence>
<gene>
    <name evidence="6" type="ORF">A4U43_C04F5520</name>
</gene>
<accession>A0A5P1F2Z4</accession>
<evidence type="ECO:0000313" key="7">
    <source>
        <dbReference type="Proteomes" id="UP000243459"/>
    </source>
</evidence>
<dbReference type="PANTHER" id="PTHR23309:SF9">
    <property type="entry name" value="PEROXISOMAL FATTY ACID BETA-OXIDATION MULTIFUNCTIONAL PROTEIN MFP2"/>
    <property type="match status" value="1"/>
</dbReference>
<dbReference type="Gramene" id="ONK71169">
    <property type="protein sequence ID" value="ONK71169"/>
    <property type="gene ID" value="A4U43_C04F5520"/>
</dbReference>
<evidence type="ECO:0000256" key="4">
    <source>
        <dbReference type="RuleBase" id="RU003707"/>
    </source>
</evidence>
<evidence type="ECO:0008006" key="8">
    <source>
        <dbReference type="Google" id="ProtNLM"/>
    </source>
</evidence>
<dbReference type="GO" id="GO:0016829">
    <property type="term" value="F:lyase activity"/>
    <property type="evidence" value="ECO:0007669"/>
    <property type="project" value="UniProtKB-KW"/>
</dbReference>
<dbReference type="Proteomes" id="UP000243459">
    <property type="component" value="Chromosome 4"/>
</dbReference>
<dbReference type="GO" id="GO:0003857">
    <property type="term" value="F:(3S)-3-hydroxyacyl-CoA dehydrogenase (NAD+) activity"/>
    <property type="evidence" value="ECO:0007669"/>
    <property type="project" value="TreeGrafter"/>
</dbReference>
<organism evidence="6 7">
    <name type="scientific">Asparagus officinalis</name>
    <name type="common">Garden asparagus</name>
    <dbReference type="NCBI Taxonomy" id="4686"/>
    <lineage>
        <taxon>Eukaryota</taxon>
        <taxon>Viridiplantae</taxon>
        <taxon>Streptophyta</taxon>
        <taxon>Embryophyta</taxon>
        <taxon>Tracheophyta</taxon>
        <taxon>Spermatophyta</taxon>
        <taxon>Magnoliopsida</taxon>
        <taxon>Liliopsida</taxon>
        <taxon>Asparagales</taxon>
        <taxon>Asparagaceae</taxon>
        <taxon>Asparagoideae</taxon>
        <taxon>Asparagus</taxon>
    </lineage>
</organism>
<sequence length="200" mass="22306">MPIALERGGEIERLGFDRLRERGRNRRGRRRRIHRCRRFFRRDRGREIEGVGPVLDDGEVEAVEECDLDDDDEADEERDREIRPSPPSLPLLRGGAHRIRVRPKVGFISIDIITNMLEGARKPSVAAIDGVALGGGLEVAMACHASISTSTAQLGLPELQLEIIPGFRDAFSLNGHESASVSSKSSMKFKMNLRKLLSLL</sequence>
<dbReference type="PANTHER" id="PTHR23309">
    <property type="entry name" value="3-HYDROXYACYL-COA DEHYROGENASE"/>
    <property type="match status" value="1"/>
</dbReference>
<dbReference type="EMBL" id="CM007384">
    <property type="protein sequence ID" value="ONK71169.1"/>
    <property type="molecule type" value="Genomic_DNA"/>
</dbReference>
<dbReference type="InterPro" id="IPR001753">
    <property type="entry name" value="Enoyl-CoA_hydra/iso"/>
</dbReference>
<dbReference type="Gene3D" id="3.90.226.10">
    <property type="entry name" value="2-enoyl-CoA Hydratase, Chain A, domain 1"/>
    <property type="match status" value="1"/>
</dbReference>
<dbReference type="GO" id="GO:0016853">
    <property type="term" value="F:isomerase activity"/>
    <property type="evidence" value="ECO:0007669"/>
    <property type="project" value="UniProtKB-KW"/>
</dbReference>
<dbReference type="PROSITE" id="PS00166">
    <property type="entry name" value="ENOYL_COA_HYDRATASE"/>
    <property type="match status" value="1"/>
</dbReference>
<keyword evidence="1" id="KW-0413">Isomerase</keyword>
<evidence type="ECO:0000256" key="2">
    <source>
        <dbReference type="ARBA" id="ARBA00023239"/>
    </source>
</evidence>